<name>A0AA40CP13_9PEZI</name>
<feature type="non-terminal residue" evidence="3">
    <location>
        <position position="1"/>
    </location>
</feature>
<dbReference type="InterPro" id="IPR007111">
    <property type="entry name" value="NACHT_NTPase"/>
</dbReference>
<comment type="caution">
    <text evidence="3">The sequence shown here is derived from an EMBL/GenBank/DDBJ whole genome shotgun (WGS) entry which is preliminary data.</text>
</comment>
<evidence type="ECO:0000313" key="3">
    <source>
        <dbReference type="EMBL" id="KAK0644089.1"/>
    </source>
</evidence>
<dbReference type="PANTHER" id="PTHR10039">
    <property type="entry name" value="AMELOGENIN"/>
    <property type="match status" value="1"/>
</dbReference>
<accession>A0AA40CP13</accession>
<dbReference type="Pfam" id="PF24883">
    <property type="entry name" value="NPHP3_N"/>
    <property type="match status" value="1"/>
</dbReference>
<evidence type="ECO:0000313" key="4">
    <source>
        <dbReference type="Proteomes" id="UP001174936"/>
    </source>
</evidence>
<dbReference type="InterPro" id="IPR027417">
    <property type="entry name" value="P-loop_NTPase"/>
</dbReference>
<evidence type="ECO:0000256" key="1">
    <source>
        <dbReference type="ARBA" id="ARBA00022737"/>
    </source>
</evidence>
<proteinExistence type="predicted"/>
<gene>
    <name evidence="3" type="ORF">B0T16DRAFT_305819</name>
</gene>
<dbReference type="EMBL" id="JAULSV010000005">
    <property type="protein sequence ID" value="KAK0644089.1"/>
    <property type="molecule type" value="Genomic_DNA"/>
</dbReference>
<reference evidence="3" key="1">
    <citation type="submission" date="2023-06" db="EMBL/GenBank/DDBJ databases">
        <title>Genome-scale phylogeny and comparative genomics of the fungal order Sordariales.</title>
        <authorList>
            <consortium name="Lawrence Berkeley National Laboratory"/>
            <person name="Hensen N."/>
            <person name="Bonometti L."/>
            <person name="Westerberg I."/>
            <person name="Brannstrom I.O."/>
            <person name="Guillou S."/>
            <person name="Cros-Aarteil S."/>
            <person name="Calhoun S."/>
            <person name="Haridas S."/>
            <person name="Kuo A."/>
            <person name="Mondo S."/>
            <person name="Pangilinan J."/>
            <person name="Riley R."/>
            <person name="Labutti K."/>
            <person name="Andreopoulos B."/>
            <person name="Lipzen A."/>
            <person name="Chen C."/>
            <person name="Yanf M."/>
            <person name="Daum C."/>
            <person name="Ng V."/>
            <person name="Clum A."/>
            <person name="Steindorff A."/>
            <person name="Ohm R."/>
            <person name="Martin F."/>
            <person name="Silar P."/>
            <person name="Natvig D."/>
            <person name="Lalanne C."/>
            <person name="Gautier V."/>
            <person name="Ament-Velasquez S.L."/>
            <person name="Kruys A."/>
            <person name="Hutchinson M.I."/>
            <person name="Powell A.J."/>
            <person name="Barry K."/>
            <person name="Miller A.N."/>
            <person name="Grigoriev I.V."/>
            <person name="Debuchy R."/>
            <person name="Gladieux P."/>
            <person name="Thoren M.H."/>
            <person name="Johannesson H."/>
        </authorList>
    </citation>
    <scope>NUCLEOTIDE SEQUENCE</scope>
    <source>
        <strain evidence="3">SMH2532-1</strain>
    </source>
</reference>
<dbReference type="InterPro" id="IPR031359">
    <property type="entry name" value="NACHT_N"/>
</dbReference>
<sequence>RDPHAVAAEIWVAAYTSLREDESLQPLVENYEVFFNAVLWPKRLSQTQESIRTSGEIEHTIGEAHFREVAQSYTEATKKHAGNSGIVSSAVQFVQKTKDIVGGALSVYPPAAMAWAGVCLVILPVIINNAEQIAARQAGFSYVMSRFTWYEQVLDLLDRDYWKSQHGFAVLQQSIREEIIGLYKLLIEYQLRAYYAYCRRITALSRGFLKLDDWEGMLLEIKNTETRLQEYIDLNFDQHLLEKLHTISEEAIRKQRNDMVHKFKFPDELPYDVYQAFIDSIVVPEGGTGHGVLSHPRFIEWASANSGMLLLTGIPGSGKSVLAKAMLTELPRVKPTTVCSFFFKDDGRGQNMATTALCRILDELFSRETTLIDRFASRLQHLLPQEVRCNLELLWNILTDATTDMEPGAITVVLDALDECDSESAEKLWAKMEAYVKLPTTPMKFMITSRPITSASLDFDIEHAVVIKMSEDPHCLRHLSDDIEHVVAVRFERFAKACIRDDALKQELKSIVTPKEDRTYLYVKLLFDCLELRVRDGLPRVPRDWIRSFKTLPMNAKDAYFKFLGRVRESHRNDVKLMLQFVVAATRPLTVREINIALNIRDCANGSPEGFGLQPEEFFRDWILDACRFFLDVYNGRVYFIHQTAKDYLLGNGSSDEPSTKPDWLGRFSIEDCHGAMAESCSAYLSLPFRAKSRFADGRGTPSIRSTQGEAVHYHLWDFEELEFSNYATAHWQSHVGQGQVLVHPLWKGRAPATDGCVGYLRALQAWDQGQMTFVRINIEPGKIDLGLLNKFLEPAASAPKPVRGVHLDIDNPRHLTLGATIQAYRGDRLSYVISNRLIDVPVHVHMVSLNASWTVGQLQWNVRVPPLGVRSGDMMMTVPAEVNEDNDTVIEDTIVVIFCVG</sequence>
<organism evidence="3 4">
    <name type="scientific">Cercophora newfieldiana</name>
    <dbReference type="NCBI Taxonomy" id="92897"/>
    <lineage>
        <taxon>Eukaryota</taxon>
        <taxon>Fungi</taxon>
        <taxon>Dikarya</taxon>
        <taxon>Ascomycota</taxon>
        <taxon>Pezizomycotina</taxon>
        <taxon>Sordariomycetes</taxon>
        <taxon>Sordariomycetidae</taxon>
        <taxon>Sordariales</taxon>
        <taxon>Lasiosphaeriaceae</taxon>
        <taxon>Cercophora</taxon>
    </lineage>
</organism>
<dbReference type="InterPro" id="IPR056884">
    <property type="entry name" value="NPHP3-like_N"/>
</dbReference>
<keyword evidence="4" id="KW-1185">Reference proteome</keyword>
<feature type="domain" description="NACHT" evidence="2">
    <location>
        <begin position="307"/>
        <end position="451"/>
    </location>
</feature>
<dbReference type="PANTHER" id="PTHR10039:SF14">
    <property type="entry name" value="NACHT DOMAIN-CONTAINING PROTEIN"/>
    <property type="match status" value="1"/>
</dbReference>
<protein>
    <recommendedName>
        <fullName evidence="2">NACHT domain-containing protein</fullName>
    </recommendedName>
</protein>
<feature type="non-terminal residue" evidence="3">
    <location>
        <position position="902"/>
    </location>
</feature>
<dbReference type="PROSITE" id="PS50837">
    <property type="entry name" value="NACHT"/>
    <property type="match status" value="1"/>
</dbReference>
<evidence type="ECO:0000259" key="2">
    <source>
        <dbReference type="PROSITE" id="PS50837"/>
    </source>
</evidence>
<dbReference type="AlphaFoldDB" id="A0AA40CP13"/>
<dbReference type="Gene3D" id="3.40.50.300">
    <property type="entry name" value="P-loop containing nucleotide triphosphate hydrolases"/>
    <property type="match status" value="1"/>
</dbReference>
<dbReference type="SUPFAM" id="SSF52540">
    <property type="entry name" value="P-loop containing nucleoside triphosphate hydrolases"/>
    <property type="match status" value="2"/>
</dbReference>
<dbReference type="Pfam" id="PF17100">
    <property type="entry name" value="NACHT_N"/>
    <property type="match status" value="1"/>
</dbReference>
<keyword evidence="1" id="KW-0677">Repeat</keyword>
<dbReference type="Proteomes" id="UP001174936">
    <property type="component" value="Unassembled WGS sequence"/>
</dbReference>